<dbReference type="InterPro" id="IPR029062">
    <property type="entry name" value="Class_I_gatase-like"/>
</dbReference>
<dbReference type="Proteomes" id="UP000019275">
    <property type="component" value="Unassembled WGS sequence"/>
</dbReference>
<protein>
    <submittedName>
        <fullName evidence="1">LmbE family protein</fullName>
    </submittedName>
</protein>
<gene>
    <name evidence="1" type="ORF">KLA_09794</name>
</gene>
<evidence type="ECO:0000313" key="2">
    <source>
        <dbReference type="Proteomes" id="UP000019275"/>
    </source>
</evidence>
<dbReference type="InterPro" id="IPR024078">
    <property type="entry name" value="LmbE-like_dom_sf"/>
</dbReference>
<dbReference type="EMBL" id="ARZX01000011">
    <property type="protein sequence ID" value="EWH13413.1"/>
    <property type="molecule type" value="Genomic_DNA"/>
</dbReference>
<dbReference type="InterPro" id="IPR003737">
    <property type="entry name" value="GlcNAc_PI_deacetylase-related"/>
</dbReference>
<dbReference type="SUPFAM" id="SSF102588">
    <property type="entry name" value="LmbE-like"/>
    <property type="match status" value="1"/>
</dbReference>
<keyword evidence="2" id="KW-1185">Reference proteome</keyword>
<proteinExistence type="predicted"/>
<dbReference type="Gene3D" id="3.40.50.10320">
    <property type="entry name" value="LmbE-like"/>
    <property type="match status" value="1"/>
</dbReference>
<reference evidence="1 2" key="1">
    <citation type="journal article" date="2014" name="Genome Announc.">
        <title>Draft Genome Sequence of the Carrageenan-Degrading Bacterium Cellulophaga sp. Strain KL-A, Isolated from Decaying Marine Algae.</title>
        <authorList>
            <person name="Shan D."/>
            <person name="Ying J."/>
            <person name="Li X."/>
            <person name="Gao Z."/>
            <person name="Wei G."/>
            <person name="Shao Z."/>
        </authorList>
    </citation>
    <scope>NUCLEOTIDE SEQUENCE [LARGE SCALE GENOMIC DNA]</scope>
    <source>
        <strain evidence="1 2">KL-A</strain>
    </source>
</reference>
<evidence type="ECO:0000313" key="1">
    <source>
        <dbReference type="EMBL" id="EWH13413.1"/>
    </source>
</evidence>
<accession>A0ABN0RND0</accession>
<name>A0ABN0RND0_9FLAO</name>
<dbReference type="RefSeq" id="WP_034645432.1">
    <property type="nucleotide sequence ID" value="NZ_ARZX01000011.1"/>
</dbReference>
<comment type="caution">
    <text evidence="1">The sequence shown here is derived from an EMBL/GenBank/DDBJ whole genome shotgun (WGS) entry which is preliminary data.</text>
</comment>
<organism evidence="1 2">
    <name type="scientific">Cellulophaga geojensis KL-A</name>
    <dbReference type="NCBI Taxonomy" id="1328323"/>
    <lineage>
        <taxon>Bacteria</taxon>
        <taxon>Pseudomonadati</taxon>
        <taxon>Bacteroidota</taxon>
        <taxon>Flavobacteriia</taxon>
        <taxon>Flavobacteriales</taxon>
        <taxon>Flavobacteriaceae</taxon>
        <taxon>Cellulophaga</taxon>
    </lineage>
</organism>
<dbReference type="SUPFAM" id="SSF52317">
    <property type="entry name" value="Class I glutamine amidotransferase-like"/>
    <property type="match status" value="1"/>
</dbReference>
<dbReference type="Pfam" id="PF02585">
    <property type="entry name" value="PIG-L"/>
    <property type="match status" value="1"/>
</dbReference>
<sequence length="832" mass="92577">MRQLLVSCVISLLCINLGFSQAPKKNSSTEIYHSLQKLNFLGSALYIAAHPDDENTRLISYLSNNVKAKTAYLSLTRGDGGQNLIGPEIREQLGVLRTQELLGARSKDGGEQFFSRANDFGYSKHPDETLAIWNKEEVLGDVVQIIRQYKPDVIINRFNHRTPGTTHGHHTTSAMLSVEAFDLVNDANAYPEQLKLTETWQPKRMFFNTSWWFYGSEEAFNKADKSKLMKLDVGVFYPILGVSNNEIAALASSQHLCQGFGRISTRGSQDEYIELLKGDMPKGDDIFEGINTTWSRIDGGDAIGKILNKVEENFNFKNPSSHLPELIEAYKLLQKSTDKHWKNIKSKELENIITAVAGLYLEANANYTNSTPSGNFKVSIEALNRSTANIVLKSVNVGATTLTPNILLENNTKQNLTLDVAVPADTKYTSPYWLMEKGTLGMYTVKDKKLIGKPETPRAFNADFELSINNYTLTITKPVVYHYSKPDKGELYRPFEVLPEASVGIKDKVIIFSDESSKQIPVTVKALADDISGEIELTFSKGWKVVNAKQNFNIKKRGDSKTITFTVTPPNSESEGSILPVVKINGKELNKELVVISYDHIPTQSVLLPSEAKVVRLDIKKTGKNIGYITGAGDKIPESLEQIGYNVSIIDPNNINTASLKGFDAIVVGIRAYNVVDQLKFKQHFLLDYVKNGGNLVIQYNTAGRSKLGVDNLAPYPLELSRDRVTNEFAEVTILAKDHPVVNTPNKITPNDFNNWVQERGLYFPNKWGKEFTPILAMADKGEEAKKGSILIAAYGKGNYVYTGISFFRELPAGVPGAYKLFANLLSLPKKK</sequence>